<accession>A0A6A6GE29</accession>
<feature type="domain" description="Zn(2)-C6 fungal-type" evidence="4">
    <location>
        <begin position="30"/>
        <end position="58"/>
    </location>
</feature>
<feature type="compositionally biased region" description="Pro residues" evidence="3">
    <location>
        <begin position="720"/>
        <end position="741"/>
    </location>
</feature>
<evidence type="ECO:0000313" key="6">
    <source>
        <dbReference type="Proteomes" id="UP000799538"/>
    </source>
</evidence>
<gene>
    <name evidence="5" type="ORF">BDZ85DRAFT_281793</name>
</gene>
<organism evidence="5 6">
    <name type="scientific">Elsinoe ampelina</name>
    <dbReference type="NCBI Taxonomy" id="302913"/>
    <lineage>
        <taxon>Eukaryota</taxon>
        <taxon>Fungi</taxon>
        <taxon>Dikarya</taxon>
        <taxon>Ascomycota</taxon>
        <taxon>Pezizomycotina</taxon>
        <taxon>Dothideomycetes</taxon>
        <taxon>Dothideomycetidae</taxon>
        <taxon>Myriangiales</taxon>
        <taxon>Elsinoaceae</taxon>
        <taxon>Elsinoe</taxon>
    </lineage>
</organism>
<dbReference type="InterPro" id="IPR001138">
    <property type="entry name" value="Zn2Cys6_DnaBD"/>
</dbReference>
<keyword evidence="2" id="KW-0539">Nucleus</keyword>
<evidence type="ECO:0000256" key="2">
    <source>
        <dbReference type="ARBA" id="ARBA00023242"/>
    </source>
</evidence>
<comment type="subcellular location">
    <subcellularLocation>
        <location evidence="1">Nucleus</location>
    </subcellularLocation>
</comment>
<protein>
    <recommendedName>
        <fullName evidence="4">Zn(2)-C6 fungal-type domain-containing protein</fullName>
    </recommendedName>
</protein>
<dbReference type="PANTHER" id="PTHR37534:SF23">
    <property type="entry name" value="ZN(II)2CYS6 TRANSCRIPTION FACTOR (EUROFUNG)"/>
    <property type="match status" value="1"/>
</dbReference>
<dbReference type="Proteomes" id="UP000799538">
    <property type="component" value="Unassembled WGS sequence"/>
</dbReference>
<keyword evidence="6" id="KW-1185">Reference proteome</keyword>
<dbReference type="AlphaFoldDB" id="A0A6A6GE29"/>
<dbReference type="Pfam" id="PF11951">
    <property type="entry name" value="Fungal_trans_2"/>
    <property type="match status" value="1"/>
</dbReference>
<dbReference type="EMBL" id="ML992506">
    <property type="protein sequence ID" value="KAF2223898.1"/>
    <property type="molecule type" value="Genomic_DNA"/>
</dbReference>
<dbReference type="InterPro" id="IPR036864">
    <property type="entry name" value="Zn2-C6_fun-type_DNA-bd_sf"/>
</dbReference>
<dbReference type="GO" id="GO:0008270">
    <property type="term" value="F:zinc ion binding"/>
    <property type="evidence" value="ECO:0007669"/>
    <property type="project" value="InterPro"/>
</dbReference>
<dbReference type="SUPFAM" id="SSF57701">
    <property type="entry name" value="Zn2/Cys6 DNA-binding domain"/>
    <property type="match status" value="1"/>
</dbReference>
<evidence type="ECO:0000256" key="1">
    <source>
        <dbReference type="ARBA" id="ARBA00004123"/>
    </source>
</evidence>
<dbReference type="GO" id="GO:0005634">
    <property type="term" value="C:nucleus"/>
    <property type="evidence" value="ECO:0007669"/>
    <property type="project" value="UniProtKB-SubCell"/>
</dbReference>
<dbReference type="PROSITE" id="PS50048">
    <property type="entry name" value="ZN2_CY6_FUNGAL_2"/>
    <property type="match status" value="1"/>
</dbReference>
<dbReference type="PANTHER" id="PTHR37534">
    <property type="entry name" value="TRANSCRIPTIONAL ACTIVATOR PROTEIN UGA3"/>
    <property type="match status" value="1"/>
</dbReference>
<dbReference type="OrthoDB" id="5391043at2759"/>
<evidence type="ECO:0000256" key="3">
    <source>
        <dbReference type="SAM" id="MobiDB-lite"/>
    </source>
</evidence>
<feature type="compositionally biased region" description="Low complexity" evidence="3">
    <location>
        <begin position="761"/>
        <end position="784"/>
    </location>
</feature>
<dbReference type="GO" id="GO:0045944">
    <property type="term" value="P:positive regulation of transcription by RNA polymerase II"/>
    <property type="evidence" value="ECO:0007669"/>
    <property type="project" value="TreeGrafter"/>
</dbReference>
<sequence length="1075" mass="118656">METDNYPAPDGVDEAEANRNRMLRKRTKTGCLTCRKRRIKCGEERPICKNCIKSKRHCDGYNHRVVFKPTTIDFRHLQNGAATITFPASTMGMDVNLGPGYPFQVDPYQMTGPARLPRPIVPMTPSDAYPYSVPYTAPPFQTSWQGNFFDDPNTQAQVNAMQQMAMSQAAHQNYLHQPQFQQDDLATHHAMDPNGYGMGISNGEASIPRGLHTPAMNSNGSWSHHQHHDPNRQSSVATSGSIPPLTMSSIESTPSWNHNNQPPTPHSAPLLNTPWLSGQYHTHMPMHGSHPFISSDGAMGDSPDQAYKMAAMSPSALLDTAAIEYHDVDYYDVHPEEEPDAFLRATPEPVPKEALAVDHIVKVGDLRISHGLRSNYGYSEGILDNYRPEMTANPLKNPATARVFAHFIQVTGLTISAQTRRPLPPGAQKRRQDVPFSEAGIWTHTMPMAALHDQGLLQAMLALSSLHIAKLTGASTTPSYKHYAYALKAVHHSVGHPNKRHNVPTLAASILLAVYELWCAEHVKWSSHLAGAGQLLIETDFAGMHKKVRQLKLEKQREKRRGYPTFRRAAADGDFPQHLKTKAKQFRDLEQVPDIDPQVVSIMSGSVVNYDDYGQILGEDSNDSDKHASLDVPKFEILKDLFWGFAKHDMIGSIISGNPLLMSYGRWTDYPPRAPIDAEPGVIYGAYDHLMLLCGRIADFIVRDRKRKLRAMQLNGGMWKPPPGMQLGPPPGSSPGGPPGSTPGSSTGGPRPGGGPPGFGPPSTGTPRGPPSAASGQPSPQQASNNTPSPQLPPYFGMAPPRPTAPMPSSYWAQAEEPPIMSPEQEQFIDFTTQTNEALQEWNEIMNAINVLVSMLGEWYQPLESEYQVPPQTPWGPATIYKSLDVGCLWGFVNFAYISAHRCHPHMPPYAHMAAAIAARSTKQYADNIGRLAAGIMPPNNGKPITPFMGAAMCDLCLPLFWAGVQLVDPHQRDWIITALFDIERRCAYETAGTIAHGCQTAWHKAGKAGRGPPYTHRYNTRAQDERLNGSWEKIDPDAQPDQDDVTDRRFIQTKPTARLHWAMGVLETELDGHA</sequence>
<dbReference type="GO" id="GO:0000976">
    <property type="term" value="F:transcription cis-regulatory region binding"/>
    <property type="evidence" value="ECO:0007669"/>
    <property type="project" value="TreeGrafter"/>
</dbReference>
<dbReference type="SMART" id="SM00066">
    <property type="entry name" value="GAL4"/>
    <property type="match status" value="1"/>
</dbReference>
<feature type="compositionally biased region" description="Polar residues" evidence="3">
    <location>
        <begin position="232"/>
        <end position="261"/>
    </location>
</feature>
<dbReference type="InterPro" id="IPR021858">
    <property type="entry name" value="Fun_TF"/>
</dbReference>
<evidence type="ECO:0000259" key="4">
    <source>
        <dbReference type="PROSITE" id="PS50048"/>
    </source>
</evidence>
<dbReference type="Pfam" id="PF00172">
    <property type="entry name" value="Zn_clus"/>
    <property type="match status" value="1"/>
</dbReference>
<dbReference type="PROSITE" id="PS00463">
    <property type="entry name" value="ZN2_CY6_FUNGAL_1"/>
    <property type="match status" value="1"/>
</dbReference>
<dbReference type="CDD" id="cd12148">
    <property type="entry name" value="fungal_TF_MHR"/>
    <property type="match status" value="1"/>
</dbReference>
<name>A0A6A6GE29_9PEZI</name>
<reference evidence="6" key="1">
    <citation type="journal article" date="2020" name="Stud. Mycol.">
        <title>101 Dothideomycetes genomes: A test case for predicting lifestyles and emergence of pathogens.</title>
        <authorList>
            <person name="Haridas S."/>
            <person name="Albert R."/>
            <person name="Binder M."/>
            <person name="Bloem J."/>
            <person name="LaButti K."/>
            <person name="Salamov A."/>
            <person name="Andreopoulos B."/>
            <person name="Baker S."/>
            <person name="Barry K."/>
            <person name="Bills G."/>
            <person name="Bluhm B."/>
            <person name="Cannon C."/>
            <person name="Castanera R."/>
            <person name="Culley D."/>
            <person name="Daum C."/>
            <person name="Ezra D."/>
            <person name="Gonzalez J."/>
            <person name="Henrissat B."/>
            <person name="Kuo A."/>
            <person name="Liang C."/>
            <person name="Lipzen A."/>
            <person name="Lutzoni F."/>
            <person name="Magnuson J."/>
            <person name="Mondo S."/>
            <person name="Nolan M."/>
            <person name="Ohm R."/>
            <person name="Pangilinan J."/>
            <person name="Park H.-J."/>
            <person name="Ramirez L."/>
            <person name="Alfaro M."/>
            <person name="Sun H."/>
            <person name="Tritt A."/>
            <person name="Yoshinaga Y."/>
            <person name="Zwiers L.-H."/>
            <person name="Turgeon B."/>
            <person name="Goodwin S."/>
            <person name="Spatafora J."/>
            <person name="Crous P."/>
            <person name="Grigoriev I."/>
        </authorList>
    </citation>
    <scope>NUCLEOTIDE SEQUENCE [LARGE SCALE GENOMIC DNA]</scope>
    <source>
        <strain evidence="6">CECT 20119</strain>
    </source>
</reference>
<evidence type="ECO:0000313" key="5">
    <source>
        <dbReference type="EMBL" id="KAF2223898.1"/>
    </source>
</evidence>
<feature type="region of interest" description="Disordered" evidence="3">
    <location>
        <begin position="715"/>
        <end position="811"/>
    </location>
</feature>
<feature type="region of interest" description="Disordered" evidence="3">
    <location>
        <begin position="198"/>
        <end position="274"/>
    </location>
</feature>
<dbReference type="Gene3D" id="4.10.240.10">
    <property type="entry name" value="Zn(2)-C6 fungal-type DNA-binding domain"/>
    <property type="match status" value="1"/>
</dbReference>
<dbReference type="GO" id="GO:0000981">
    <property type="term" value="F:DNA-binding transcription factor activity, RNA polymerase II-specific"/>
    <property type="evidence" value="ECO:0007669"/>
    <property type="project" value="InterPro"/>
</dbReference>
<proteinExistence type="predicted"/>
<dbReference type="CDD" id="cd00067">
    <property type="entry name" value="GAL4"/>
    <property type="match status" value="1"/>
</dbReference>